<dbReference type="SUPFAM" id="SSF48008">
    <property type="entry name" value="GntR ligand-binding domain-like"/>
    <property type="match status" value="1"/>
</dbReference>
<dbReference type="InterPro" id="IPR008920">
    <property type="entry name" value="TF_FadR/GntR_C"/>
</dbReference>
<dbReference type="InterPro" id="IPR000524">
    <property type="entry name" value="Tscrpt_reg_HTH_GntR"/>
</dbReference>
<protein>
    <submittedName>
        <fullName evidence="5">FadR family transcriptional regulator</fullName>
    </submittedName>
</protein>
<dbReference type="EMBL" id="JAKNGE010000018">
    <property type="protein sequence ID" value="MCG4746814.1"/>
    <property type="molecule type" value="Genomic_DNA"/>
</dbReference>
<reference evidence="6 7" key="1">
    <citation type="journal article" date="2020" name="Cell Host Microbe">
        <title>Functional and Genomic Variation between Human-Derived Isolates of Lachnospiraceae Reveals Inter- and Intra-Species Diversity.</title>
        <authorList>
            <person name="Sorbara M.T."/>
            <person name="Littmann E.R."/>
            <person name="Fontana E."/>
            <person name="Moody T.U."/>
            <person name="Kohout C.E."/>
            <person name="Gjonbalaj M."/>
            <person name="Eaton V."/>
            <person name="Seok R."/>
            <person name="Leiner I.M."/>
            <person name="Pamer E.G."/>
        </authorList>
    </citation>
    <scope>NUCLEOTIDE SEQUENCE [LARGE SCALE GENOMIC DNA]</scope>
    <source>
        <strain evidence="6 7">MSK.1.17</strain>
    </source>
</reference>
<dbReference type="PANTHER" id="PTHR43537">
    <property type="entry name" value="TRANSCRIPTIONAL REGULATOR, GNTR FAMILY"/>
    <property type="match status" value="1"/>
</dbReference>
<accession>A0AAW5C164</accession>
<name>A0AAW5C164_9FIRM</name>
<evidence type="ECO:0000313" key="5">
    <source>
        <dbReference type="EMBL" id="MCG4746814.1"/>
    </source>
</evidence>
<gene>
    <name evidence="6" type="ORF">G5B36_20570</name>
    <name evidence="5" type="ORF">L0N08_15430</name>
</gene>
<dbReference type="EMBL" id="JAAITT010000034">
    <property type="protein sequence ID" value="NSJ51086.1"/>
    <property type="molecule type" value="Genomic_DNA"/>
</dbReference>
<dbReference type="RefSeq" id="WP_166441748.1">
    <property type="nucleotide sequence ID" value="NZ_JAAITT010000034.1"/>
</dbReference>
<keyword evidence="2" id="KW-0238">DNA-binding</keyword>
<dbReference type="Pfam" id="PF00392">
    <property type="entry name" value="GntR"/>
    <property type="match status" value="1"/>
</dbReference>
<comment type="caution">
    <text evidence="5">The sequence shown here is derived from an EMBL/GenBank/DDBJ whole genome shotgun (WGS) entry which is preliminary data.</text>
</comment>
<dbReference type="CDD" id="cd07377">
    <property type="entry name" value="WHTH_GntR"/>
    <property type="match status" value="1"/>
</dbReference>
<dbReference type="SMART" id="SM00345">
    <property type="entry name" value="HTH_GNTR"/>
    <property type="match status" value="1"/>
</dbReference>
<keyword evidence="1" id="KW-0805">Transcription regulation</keyword>
<dbReference type="PANTHER" id="PTHR43537:SF5">
    <property type="entry name" value="UXU OPERON TRANSCRIPTIONAL REGULATOR"/>
    <property type="match status" value="1"/>
</dbReference>
<evidence type="ECO:0000256" key="1">
    <source>
        <dbReference type="ARBA" id="ARBA00023015"/>
    </source>
</evidence>
<keyword evidence="3" id="KW-0804">Transcription</keyword>
<dbReference type="InterPro" id="IPR011711">
    <property type="entry name" value="GntR_C"/>
</dbReference>
<feature type="domain" description="HTH gntR-type" evidence="4">
    <location>
        <begin position="1"/>
        <end position="62"/>
    </location>
</feature>
<evidence type="ECO:0000256" key="2">
    <source>
        <dbReference type="ARBA" id="ARBA00023125"/>
    </source>
</evidence>
<dbReference type="Proteomes" id="UP001299608">
    <property type="component" value="Unassembled WGS sequence"/>
</dbReference>
<evidence type="ECO:0000259" key="4">
    <source>
        <dbReference type="PROSITE" id="PS50949"/>
    </source>
</evidence>
<dbReference type="Proteomes" id="UP000669239">
    <property type="component" value="Unassembled WGS sequence"/>
</dbReference>
<evidence type="ECO:0000313" key="8">
    <source>
        <dbReference type="Proteomes" id="UP001299608"/>
    </source>
</evidence>
<reference evidence="6" key="2">
    <citation type="submission" date="2020-02" db="EMBL/GenBank/DDBJ databases">
        <authorList>
            <person name="Littmann E."/>
            <person name="Sorbara M."/>
        </authorList>
    </citation>
    <scope>NUCLEOTIDE SEQUENCE</scope>
    <source>
        <strain evidence="6">MSK.1.17</strain>
    </source>
</reference>
<dbReference type="Pfam" id="PF07729">
    <property type="entry name" value="FCD"/>
    <property type="match status" value="1"/>
</dbReference>
<organism evidence="5 8">
    <name type="scientific">Enterocloster aldenensis</name>
    <dbReference type="NCBI Taxonomy" id="358742"/>
    <lineage>
        <taxon>Bacteria</taxon>
        <taxon>Bacillati</taxon>
        <taxon>Bacillota</taxon>
        <taxon>Clostridia</taxon>
        <taxon>Lachnospirales</taxon>
        <taxon>Lachnospiraceae</taxon>
        <taxon>Enterocloster</taxon>
    </lineage>
</organism>
<dbReference type="SUPFAM" id="SSF46785">
    <property type="entry name" value="Winged helix' DNA-binding domain"/>
    <property type="match status" value="1"/>
</dbReference>
<dbReference type="AlphaFoldDB" id="A0AAW5C164"/>
<evidence type="ECO:0000313" key="6">
    <source>
        <dbReference type="EMBL" id="NSJ51086.1"/>
    </source>
</evidence>
<proteinExistence type="predicted"/>
<dbReference type="GO" id="GO:0003677">
    <property type="term" value="F:DNA binding"/>
    <property type="evidence" value="ECO:0007669"/>
    <property type="project" value="UniProtKB-KW"/>
</dbReference>
<dbReference type="Gene3D" id="1.20.120.530">
    <property type="entry name" value="GntR ligand-binding domain-like"/>
    <property type="match status" value="1"/>
</dbReference>
<dbReference type="SMART" id="SM00895">
    <property type="entry name" value="FCD"/>
    <property type="match status" value="1"/>
</dbReference>
<dbReference type="PROSITE" id="PS50949">
    <property type="entry name" value="HTH_GNTR"/>
    <property type="match status" value="1"/>
</dbReference>
<reference evidence="5" key="3">
    <citation type="submission" date="2022-01" db="EMBL/GenBank/DDBJ databases">
        <title>Collection of gut derived symbiotic bacterial strains cultured from healthy donors.</title>
        <authorList>
            <person name="Lin H."/>
            <person name="Kohout C."/>
            <person name="Waligurski E."/>
            <person name="Pamer E.G."/>
        </authorList>
    </citation>
    <scope>NUCLEOTIDE SEQUENCE</scope>
    <source>
        <strain evidence="5">DFI.6.55</strain>
    </source>
</reference>
<evidence type="ECO:0000313" key="7">
    <source>
        <dbReference type="Proteomes" id="UP000669239"/>
    </source>
</evidence>
<keyword evidence="7" id="KW-1185">Reference proteome</keyword>
<dbReference type="Gene3D" id="1.10.10.10">
    <property type="entry name" value="Winged helix-like DNA-binding domain superfamily/Winged helix DNA-binding domain"/>
    <property type="match status" value="1"/>
</dbReference>
<sequence length="219" mass="25094">MNQIQDSILAGKLKPGDSLPPERELIKMFARSRPTVREALRVLEMKGLISVTGGGGTVICRPESSQLEETLKIMLAMHDITPEEIYDARNMLELTTIRFAASKRTQEDIGELKELIEREKACVDNIELFTSLDRDFHELIAKASKNSIFEILVRALRNPMQNTIAHSIMRMGPDNYKKEQDILIQCHMEILQCIIDQSEARAVECMKEHIDQFKRINKQ</sequence>
<dbReference type="InterPro" id="IPR036388">
    <property type="entry name" value="WH-like_DNA-bd_sf"/>
</dbReference>
<evidence type="ECO:0000256" key="3">
    <source>
        <dbReference type="ARBA" id="ARBA00023163"/>
    </source>
</evidence>
<dbReference type="InterPro" id="IPR036390">
    <property type="entry name" value="WH_DNA-bd_sf"/>
</dbReference>
<dbReference type="GO" id="GO:0003700">
    <property type="term" value="F:DNA-binding transcription factor activity"/>
    <property type="evidence" value="ECO:0007669"/>
    <property type="project" value="InterPro"/>
</dbReference>
<dbReference type="PRINTS" id="PR00035">
    <property type="entry name" value="HTHGNTR"/>
</dbReference>